<dbReference type="SMART" id="SM00382">
    <property type="entry name" value="AAA"/>
    <property type="match status" value="1"/>
</dbReference>
<reference evidence="5 6" key="1">
    <citation type="submission" date="2007-08" db="EMBL/GenBank/DDBJ databases">
        <title>Complete sequence of Thermotoga lettingae TMO.</title>
        <authorList>
            <consortium name="US DOE Joint Genome Institute"/>
            <person name="Copeland A."/>
            <person name="Lucas S."/>
            <person name="Lapidus A."/>
            <person name="Barry K."/>
            <person name="Glavina del Rio T."/>
            <person name="Dalin E."/>
            <person name="Tice H."/>
            <person name="Pitluck S."/>
            <person name="Foster B."/>
            <person name="Bruce D."/>
            <person name="Schmutz J."/>
            <person name="Larimer F."/>
            <person name="Land M."/>
            <person name="Hauser L."/>
            <person name="Kyrpides N."/>
            <person name="Mikhailova N."/>
            <person name="Nelson K."/>
            <person name="Gogarten J.P."/>
            <person name="Noll K."/>
            <person name="Richardson P."/>
        </authorList>
    </citation>
    <scope>NUCLEOTIDE SEQUENCE [LARGE SCALE GENOMIC DNA]</scope>
    <source>
        <strain evidence="6">ATCC BAA-301 / DSM 14385 / NBRC 107922 / TMO</strain>
    </source>
</reference>
<dbReference type="GO" id="GO:0016887">
    <property type="term" value="F:ATP hydrolysis activity"/>
    <property type="evidence" value="ECO:0007669"/>
    <property type="project" value="InterPro"/>
</dbReference>
<dbReference type="SUPFAM" id="SSF52540">
    <property type="entry name" value="P-loop containing nucleoside triphosphate hydrolases"/>
    <property type="match status" value="1"/>
</dbReference>
<dbReference type="STRING" id="416591.Tlet_0737"/>
<accession>A8F569</accession>
<dbReference type="PROSITE" id="PS50893">
    <property type="entry name" value="ABC_TRANSPORTER_2"/>
    <property type="match status" value="1"/>
</dbReference>
<evidence type="ECO:0000256" key="2">
    <source>
        <dbReference type="ARBA" id="ARBA00022741"/>
    </source>
</evidence>
<evidence type="ECO:0000313" key="6">
    <source>
        <dbReference type="Proteomes" id="UP000002016"/>
    </source>
</evidence>
<dbReference type="GO" id="GO:0005524">
    <property type="term" value="F:ATP binding"/>
    <property type="evidence" value="ECO:0007669"/>
    <property type="project" value="UniProtKB-KW"/>
</dbReference>
<organism evidence="5 6">
    <name type="scientific">Pseudothermotoga lettingae (strain ATCC BAA-301 / DSM 14385 / NBRC 107922 / TMO)</name>
    <name type="common">Thermotoga lettingae</name>
    <dbReference type="NCBI Taxonomy" id="416591"/>
    <lineage>
        <taxon>Bacteria</taxon>
        <taxon>Thermotogati</taxon>
        <taxon>Thermotogota</taxon>
        <taxon>Thermotogae</taxon>
        <taxon>Thermotogales</taxon>
        <taxon>Thermotogaceae</taxon>
        <taxon>Pseudothermotoga</taxon>
    </lineage>
</organism>
<dbReference type="Gene3D" id="3.40.50.300">
    <property type="entry name" value="P-loop containing nucleotide triphosphate hydrolases"/>
    <property type="match status" value="1"/>
</dbReference>
<dbReference type="eggNOG" id="COG1131">
    <property type="taxonomic scope" value="Bacteria"/>
</dbReference>
<dbReference type="InterPro" id="IPR003439">
    <property type="entry name" value="ABC_transporter-like_ATP-bd"/>
</dbReference>
<evidence type="ECO:0000256" key="1">
    <source>
        <dbReference type="ARBA" id="ARBA00022448"/>
    </source>
</evidence>
<sequence>MIKISNLRKQFSGNQVLSDVSFSIDTGSIFALIGPNGAGKTTTIRCILRAIKPDEGIIELFGEPFRWEMKKRIAVVNEDRAVFRNFTARDYAQIWSCLYPSWNDRIFSNFISKYNLNLLQKVESYSIGMKTLFFVGLCVSSQADILILDEPTEHLDPTIRLEIMSILKKYADLGKTILISSHEIYEIEEYATHFGIMKEGRIVYTDSIDTAKEIHRVVEKGESVGDGKIIGVVGSSLLIKTSKDVGRFPKLNDIVIGYLTGRTESTNLFS</sequence>
<dbReference type="CDD" id="cd03230">
    <property type="entry name" value="ABC_DR_subfamily_A"/>
    <property type="match status" value="1"/>
</dbReference>
<dbReference type="Pfam" id="PF00005">
    <property type="entry name" value="ABC_tran"/>
    <property type="match status" value="1"/>
</dbReference>
<dbReference type="OrthoDB" id="9804819at2"/>
<dbReference type="InterPro" id="IPR051782">
    <property type="entry name" value="ABC_Transporter_VariousFunc"/>
</dbReference>
<dbReference type="RefSeq" id="WP_012002784.1">
    <property type="nucleotide sequence ID" value="NC_009828.1"/>
</dbReference>
<dbReference type="AlphaFoldDB" id="A8F569"/>
<evidence type="ECO:0000259" key="4">
    <source>
        <dbReference type="PROSITE" id="PS50893"/>
    </source>
</evidence>
<gene>
    <name evidence="5" type="ordered locus">Tlet_0737</name>
</gene>
<protein>
    <submittedName>
        <fullName evidence="5">ABC transporter related</fullName>
    </submittedName>
</protein>
<keyword evidence="3" id="KW-0067">ATP-binding</keyword>
<dbReference type="InterPro" id="IPR027417">
    <property type="entry name" value="P-loop_NTPase"/>
</dbReference>
<dbReference type="Proteomes" id="UP000002016">
    <property type="component" value="Chromosome"/>
</dbReference>
<dbReference type="PANTHER" id="PTHR42939">
    <property type="entry name" value="ABC TRANSPORTER ATP-BINDING PROTEIN ALBC-RELATED"/>
    <property type="match status" value="1"/>
</dbReference>
<reference evidence="5 6" key="2">
    <citation type="journal article" date="2009" name="Proc. Natl. Acad. Sci. U.S.A.">
        <title>On the chimeric nature, thermophilic origin, and phylogenetic placement of the Thermotogales.</title>
        <authorList>
            <person name="Zhaxybayeva O."/>
            <person name="Swithers K.S."/>
            <person name="Lapierre P."/>
            <person name="Fournier G.P."/>
            <person name="Bickhart D.M."/>
            <person name="DeBoy R.T."/>
            <person name="Nelson K.E."/>
            <person name="Nesbo C.L."/>
            <person name="Doolittle W.F."/>
            <person name="Gogarten J.P."/>
            <person name="Noll K.M."/>
        </authorList>
    </citation>
    <scope>NUCLEOTIDE SEQUENCE [LARGE SCALE GENOMIC DNA]</scope>
    <source>
        <strain evidence="6">ATCC BAA-301 / DSM 14385 / NBRC 107922 / TMO</strain>
    </source>
</reference>
<feature type="domain" description="ABC transporter" evidence="4">
    <location>
        <begin position="2"/>
        <end position="224"/>
    </location>
</feature>
<name>A8F569_PSELT</name>
<dbReference type="PANTHER" id="PTHR42939:SF3">
    <property type="entry name" value="ABC TRANSPORTER ATP-BINDING COMPONENT"/>
    <property type="match status" value="1"/>
</dbReference>
<keyword evidence="1" id="KW-0813">Transport</keyword>
<dbReference type="KEGG" id="tle:Tlet_0737"/>
<dbReference type="HOGENOM" id="CLU_000604_1_2_0"/>
<keyword evidence="6" id="KW-1185">Reference proteome</keyword>
<dbReference type="EMBL" id="CP000812">
    <property type="protein sequence ID" value="ABV33303.1"/>
    <property type="molecule type" value="Genomic_DNA"/>
</dbReference>
<proteinExistence type="predicted"/>
<evidence type="ECO:0000313" key="5">
    <source>
        <dbReference type="EMBL" id="ABV33303.1"/>
    </source>
</evidence>
<keyword evidence="2" id="KW-0547">Nucleotide-binding</keyword>
<dbReference type="InterPro" id="IPR003593">
    <property type="entry name" value="AAA+_ATPase"/>
</dbReference>
<evidence type="ECO:0000256" key="3">
    <source>
        <dbReference type="ARBA" id="ARBA00022840"/>
    </source>
</evidence>